<dbReference type="Proteomes" id="UP000076632">
    <property type="component" value="Unassembled WGS sequence"/>
</dbReference>
<evidence type="ECO:0000256" key="1">
    <source>
        <dbReference type="SAM" id="Phobius"/>
    </source>
</evidence>
<keyword evidence="1" id="KW-0812">Transmembrane</keyword>
<dbReference type="RefSeq" id="XP_018190449.1">
    <property type="nucleotide sequence ID" value="XM_018336724.1"/>
</dbReference>
<dbReference type="AlphaFoldDB" id="A0A165IH89"/>
<name>A0A165IH89_XYLHT</name>
<dbReference type="InParanoid" id="A0A165IH89"/>
<feature type="transmembrane region" description="Helical" evidence="1">
    <location>
        <begin position="6"/>
        <end position="26"/>
    </location>
</feature>
<evidence type="ECO:0000313" key="3">
    <source>
        <dbReference type="Proteomes" id="UP000076632"/>
    </source>
</evidence>
<evidence type="ECO:0000313" key="2">
    <source>
        <dbReference type="EMBL" id="KZF24894.1"/>
    </source>
</evidence>
<proteinExistence type="predicted"/>
<dbReference type="EMBL" id="KV407455">
    <property type="protein sequence ID" value="KZF24894.1"/>
    <property type="molecule type" value="Genomic_DNA"/>
</dbReference>
<gene>
    <name evidence="2" type="ORF">L228DRAFT_57945</name>
</gene>
<sequence>MISFATYTLSFVSVFRLLVLAIYLFIEDLLSIWKNSKVLTYNLLRLFDRRILQGLLLHSPTVILQHGQQNISVSGYFVAST</sequence>
<reference evidence="2 3" key="1">
    <citation type="journal article" date="2016" name="Fungal Biol.">
        <title>The genome of Xylona heveae provides a window into fungal endophytism.</title>
        <authorList>
            <person name="Gazis R."/>
            <person name="Kuo A."/>
            <person name="Riley R."/>
            <person name="LaButti K."/>
            <person name="Lipzen A."/>
            <person name="Lin J."/>
            <person name="Amirebrahimi M."/>
            <person name="Hesse C.N."/>
            <person name="Spatafora J.W."/>
            <person name="Henrissat B."/>
            <person name="Hainaut M."/>
            <person name="Grigoriev I.V."/>
            <person name="Hibbett D.S."/>
        </authorList>
    </citation>
    <scope>NUCLEOTIDE SEQUENCE [LARGE SCALE GENOMIC DNA]</scope>
    <source>
        <strain evidence="2 3">TC161</strain>
    </source>
</reference>
<dbReference type="GeneID" id="28901861"/>
<accession>A0A165IH89</accession>
<keyword evidence="1" id="KW-0472">Membrane</keyword>
<protein>
    <submittedName>
        <fullName evidence="2">Uncharacterized protein</fullName>
    </submittedName>
</protein>
<keyword evidence="3" id="KW-1185">Reference proteome</keyword>
<organism evidence="2 3">
    <name type="scientific">Xylona heveae (strain CBS 132557 / TC161)</name>
    <dbReference type="NCBI Taxonomy" id="1328760"/>
    <lineage>
        <taxon>Eukaryota</taxon>
        <taxon>Fungi</taxon>
        <taxon>Dikarya</taxon>
        <taxon>Ascomycota</taxon>
        <taxon>Pezizomycotina</taxon>
        <taxon>Xylonomycetes</taxon>
        <taxon>Xylonales</taxon>
        <taxon>Xylonaceae</taxon>
        <taxon>Xylona</taxon>
    </lineage>
</organism>
<keyword evidence="1" id="KW-1133">Transmembrane helix</keyword>